<proteinExistence type="predicted"/>
<dbReference type="AlphaFoldDB" id="M2AZT1"/>
<protein>
    <submittedName>
        <fullName evidence="2">Uncharacterized protein</fullName>
    </submittedName>
</protein>
<evidence type="ECO:0000313" key="2">
    <source>
        <dbReference type="EMBL" id="EMB15043.1"/>
    </source>
</evidence>
<keyword evidence="3" id="KW-1185">Reference proteome</keyword>
<feature type="region of interest" description="Disordered" evidence="1">
    <location>
        <begin position="1"/>
        <end position="21"/>
    </location>
</feature>
<name>M2AZT1_9BACT</name>
<organism evidence="2 3">
    <name type="scientific">Rhodopirellula europaea 6C</name>
    <dbReference type="NCBI Taxonomy" id="1263867"/>
    <lineage>
        <taxon>Bacteria</taxon>
        <taxon>Pseudomonadati</taxon>
        <taxon>Planctomycetota</taxon>
        <taxon>Planctomycetia</taxon>
        <taxon>Pirellulales</taxon>
        <taxon>Pirellulaceae</taxon>
        <taxon>Rhodopirellula</taxon>
    </lineage>
</organism>
<comment type="caution">
    <text evidence="2">The sequence shown here is derived from an EMBL/GenBank/DDBJ whole genome shotgun (WGS) entry which is preliminary data.</text>
</comment>
<dbReference type="EMBL" id="ANMO01000197">
    <property type="protein sequence ID" value="EMB15043.1"/>
    <property type="molecule type" value="Genomic_DNA"/>
</dbReference>
<reference evidence="2" key="1">
    <citation type="submission" date="2012-11" db="EMBL/GenBank/DDBJ databases">
        <title>Permanent draft genomes of Rhodopirellula europaea strain SH398 and 6C.</title>
        <authorList>
            <person name="Richter M."/>
            <person name="Richter-Heitmann T."/>
            <person name="Frank C."/>
            <person name="Harder J."/>
            <person name="Glockner F.O."/>
        </authorList>
    </citation>
    <scope>NUCLEOTIDE SEQUENCE</scope>
    <source>
        <strain evidence="2">6C</strain>
    </source>
</reference>
<accession>M2AZT1</accession>
<dbReference type="Proteomes" id="UP000011529">
    <property type="component" value="Unassembled WGS sequence"/>
</dbReference>
<reference evidence="2" key="2">
    <citation type="journal article" date="2013" name="Mar. Genomics">
        <title>Expression of sulfatases in Rhodopirellula baltica and the diversity of sulfatases in the genus Rhodopirellula.</title>
        <authorList>
            <person name="Wegner C.E."/>
            <person name="Richter-Heitmann T."/>
            <person name="Klindworth A."/>
            <person name="Klockow C."/>
            <person name="Richter M."/>
            <person name="Achstetter T."/>
            <person name="Glockner F.O."/>
            <person name="Harder J."/>
        </authorList>
    </citation>
    <scope>NUCLEOTIDE SEQUENCE [LARGE SCALE GENOMIC DNA]</scope>
    <source>
        <strain evidence="2">6C</strain>
    </source>
</reference>
<evidence type="ECO:0000256" key="1">
    <source>
        <dbReference type="SAM" id="MobiDB-lite"/>
    </source>
</evidence>
<evidence type="ECO:0000313" key="3">
    <source>
        <dbReference type="Proteomes" id="UP000011529"/>
    </source>
</evidence>
<sequence>MHECRVSAPDTGPDLWDDAPGDRPPELAVCWNRIGHFSADFAPSH</sequence>
<gene>
    <name evidence="2" type="ORF">RE6C_04233</name>
</gene>